<evidence type="ECO:0000256" key="2">
    <source>
        <dbReference type="SAM" id="SignalP"/>
    </source>
</evidence>
<dbReference type="OrthoDB" id="289094at2"/>
<dbReference type="RefSeq" id="WP_149112503.1">
    <property type="nucleotide sequence ID" value="NZ_CP042425.1"/>
</dbReference>
<feature type="region of interest" description="Disordered" evidence="1">
    <location>
        <begin position="56"/>
        <end position="82"/>
    </location>
</feature>
<reference evidence="4" key="1">
    <citation type="submission" date="2019-08" db="EMBL/GenBank/DDBJ databases">
        <title>Limnoglobus roseus gen. nov., sp. nov., a novel freshwater planctomycete with a giant genome from the family Gemmataceae.</title>
        <authorList>
            <person name="Kulichevskaya I.S."/>
            <person name="Naumoff D.G."/>
            <person name="Miroshnikov K."/>
            <person name="Ivanova A."/>
            <person name="Philippov D.A."/>
            <person name="Hakobyan A."/>
            <person name="Rijpstra I.C."/>
            <person name="Sinninghe Damste J.S."/>
            <person name="Liesack W."/>
            <person name="Dedysh S.N."/>
        </authorList>
    </citation>
    <scope>NUCLEOTIDE SEQUENCE [LARGE SCALE GENOMIC DNA]</scope>
    <source>
        <strain evidence="4">PX52</strain>
    </source>
</reference>
<gene>
    <name evidence="3" type="ORF">PX52LOC_04971</name>
</gene>
<feature type="chain" id="PRO_5022940158" evidence="2">
    <location>
        <begin position="29"/>
        <end position="140"/>
    </location>
</feature>
<dbReference type="PROSITE" id="PS51257">
    <property type="entry name" value="PROKAR_LIPOPROTEIN"/>
    <property type="match status" value="1"/>
</dbReference>
<accession>A0A5C1AIG7</accession>
<evidence type="ECO:0000313" key="3">
    <source>
        <dbReference type="EMBL" id="QEL17957.1"/>
    </source>
</evidence>
<keyword evidence="3" id="KW-0378">Hydrolase</keyword>
<feature type="compositionally biased region" description="Basic and acidic residues" evidence="1">
    <location>
        <begin position="68"/>
        <end position="79"/>
    </location>
</feature>
<keyword evidence="4" id="KW-1185">Reference proteome</keyword>
<proteinExistence type="predicted"/>
<keyword evidence="3" id="KW-0121">Carboxypeptidase</keyword>
<organism evidence="3 4">
    <name type="scientific">Limnoglobus roseus</name>
    <dbReference type="NCBI Taxonomy" id="2598579"/>
    <lineage>
        <taxon>Bacteria</taxon>
        <taxon>Pseudomonadati</taxon>
        <taxon>Planctomycetota</taxon>
        <taxon>Planctomycetia</taxon>
        <taxon>Gemmatales</taxon>
        <taxon>Gemmataceae</taxon>
        <taxon>Limnoglobus</taxon>
    </lineage>
</organism>
<keyword evidence="3" id="KW-0645">Protease</keyword>
<dbReference type="EMBL" id="CP042425">
    <property type="protein sequence ID" value="QEL17957.1"/>
    <property type="molecule type" value="Genomic_DNA"/>
</dbReference>
<evidence type="ECO:0000256" key="1">
    <source>
        <dbReference type="SAM" id="MobiDB-lite"/>
    </source>
</evidence>
<dbReference type="GO" id="GO:0004180">
    <property type="term" value="F:carboxypeptidase activity"/>
    <property type="evidence" value="ECO:0007669"/>
    <property type="project" value="UniProtKB-KW"/>
</dbReference>
<dbReference type="Proteomes" id="UP000324974">
    <property type="component" value="Chromosome"/>
</dbReference>
<dbReference type="KEGG" id="lrs:PX52LOC_04971"/>
<name>A0A5C1AIG7_9BACT</name>
<keyword evidence="2" id="KW-0732">Signal</keyword>
<sequence length="140" mass="14873">MRSRCCRPRAASLGLVFGVLLFSGCGGTLDNTTHVSGTVTFDGKPLPAGMIVFEPDPAKGNRGQQGHADIKDGRFDTRSSGKGVAIGPQVVRITGGDGANPEPFTPFGKLLFEEHTVRLDVSKEPSAFQLDVPSPKHKKK</sequence>
<evidence type="ECO:0000313" key="4">
    <source>
        <dbReference type="Proteomes" id="UP000324974"/>
    </source>
</evidence>
<dbReference type="AlphaFoldDB" id="A0A5C1AIG7"/>
<protein>
    <submittedName>
        <fullName evidence="3">Carboxypeptidase regulatory-like domain-containing protein</fullName>
    </submittedName>
</protein>
<feature type="signal peptide" evidence="2">
    <location>
        <begin position="1"/>
        <end position="28"/>
    </location>
</feature>